<dbReference type="AlphaFoldDB" id="D1YZW3"/>
<proteinExistence type="predicted"/>
<dbReference type="KEGG" id="mpd:MCP_1913"/>
<reference evidence="2 3" key="1">
    <citation type="journal article" date="2007" name="Appl. Environ. Microbiol.">
        <title>Isolation of key methanogens for global methane emission from rice paddy fields: a novel isolate affiliated with the clone cluster rice cluster I.</title>
        <authorList>
            <person name="Sakai S."/>
            <person name="Imachi H."/>
            <person name="Sekiguchi Y."/>
            <person name="Ohashi A."/>
            <person name="Harada H."/>
            <person name="Kamagata Y."/>
        </authorList>
    </citation>
    <scope>NUCLEOTIDE SEQUENCE [LARGE SCALE GENOMIC DNA]</scope>
    <source>
        <strain evidence="3">DSM 17711 / JCM 13418 / NBRC 101707 / SANAE</strain>
    </source>
</reference>
<dbReference type="InterPro" id="IPR048844">
    <property type="entry name" value="LpdD_chaperone-like"/>
</dbReference>
<dbReference type="OrthoDB" id="147150at2157"/>
<dbReference type="eggNOG" id="arCOG04966">
    <property type="taxonomic scope" value="Archaea"/>
</dbReference>
<dbReference type="Pfam" id="PF21758">
    <property type="entry name" value="PAC_bac"/>
    <property type="match status" value="1"/>
</dbReference>
<reference evidence="3" key="3">
    <citation type="journal article" date="2011" name="PLoS ONE">
        <title>Genome sequence of a mesophilic hydrogenotrophic methanogen Methanocella paludicola, the first cultivated representative of the order Methanocellales.</title>
        <authorList>
            <person name="Sakai S."/>
            <person name="Takaki Y."/>
            <person name="Shimamura S."/>
            <person name="Sekine M."/>
            <person name="Tajima T."/>
            <person name="Kosugi H."/>
            <person name="Ichikawa N."/>
            <person name="Tasumi E."/>
            <person name="Hiraki A.T."/>
            <person name="Shimizu A."/>
            <person name="Kato Y."/>
            <person name="Nishiko R."/>
            <person name="Mori K."/>
            <person name="Fujita N."/>
            <person name="Imachi H."/>
            <person name="Takai K."/>
        </authorList>
    </citation>
    <scope>NUCLEOTIDE SEQUENCE [LARGE SCALE GENOMIC DNA]</scope>
    <source>
        <strain evidence="3">DSM 17711 / JCM 13418 / NBRC 101707 / SANAE</strain>
    </source>
</reference>
<keyword evidence="3" id="KW-1185">Reference proteome</keyword>
<evidence type="ECO:0000259" key="1">
    <source>
        <dbReference type="Pfam" id="PF21758"/>
    </source>
</evidence>
<feature type="domain" description="Prenylated flavin chaperone LpdD-like" evidence="1">
    <location>
        <begin position="9"/>
        <end position="113"/>
    </location>
</feature>
<gene>
    <name evidence="2" type="ordered locus">MCP_1913</name>
</gene>
<organism evidence="2 3">
    <name type="scientific">Methanocella paludicola (strain DSM 17711 / JCM 13418 / NBRC 101707 / SANAE)</name>
    <dbReference type="NCBI Taxonomy" id="304371"/>
    <lineage>
        <taxon>Archaea</taxon>
        <taxon>Methanobacteriati</taxon>
        <taxon>Methanobacteriota</taxon>
        <taxon>Stenosarchaea group</taxon>
        <taxon>Methanomicrobia</taxon>
        <taxon>Methanocellales</taxon>
        <taxon>Methanocellaceae</taxon>
        <taxon>Methanocella</taxon>
    </lineage>
</organism>
<accession>D1YZW3</accession>
<sequence length="118" mass="12423">MERLFSNSSGRIAVSLKAVDVGDDLLVAITGGKAHIGAVAVGIKSEGVATSSVITVPAHREDRVVKGAAEKLAKKLNKTVVIVAGIHYDNITKEEIDETLRLCDELISALAGELCKKD</sequence>
<dbReference type="InParanoid" id="D1YZW3"/>
<reference evidence="2 3" key="2">
    <citation type="journal article" date="2008" name="Int. J. Syst. Evol. Microbiol.">
        <title>Methanocella paludicola gen. nov., sp. nov., a methane-producing archaeon, the first isolate of the lineage 'Rice Cluster I', and proposal of the new archaeal order Methanocellales ord. nov.</title>
        <authorList>
            <person name="Sakai S."/>
            <person name="Imachi H."/>
            <person name="Hanada S."/>
            <person name="Ohashi A."/>
            <person name="Harada H."/>
            <person name="Kamagata Y."/>
        </authorList>
    </citation>
    <scope>NUCLEOTIDE SEQUENCE [LARGE SCALE GENOMIC DNA]</scope>
    <source>
        <strain evidence="3">DSM 17711 / JCM 13418 / NBRC 101707 / SANAE</strain>
    </source>
</reference>
<dbReference type="STRING" id="304371.MCP_1913"/>
<protein>
    <recommendedName>
        <fullName evidence="1">Prenylated flavin chaperone LpdD-like domain-containing protein</fullName>
    </recommendedName>
</protein>
<dbReference type="Proteomes" id="UP000001882">
    <property type="component" value="Chromosome"/>
</dbReference>
<evidence type="ECO:0000313" key="2">
    <source>
        <dbReference type="EMBL" id="BAI61985.1"/>
    </source>
</evidence>
<dbReference type="RefSeq" id="WP_012900662.1">
    <property type="nucleotide sequence ID" value="NC_013665.1"/>
</dbReference>
<name>D1YZW3_METPS</name>
<evidence type="ECO:0000313" key="3">
    <source>
        <dbReference type="Proteomes" id="UP000001882"/>
    </source>
</evidence>
<dbReference type="GeneID" id="8681788"/>
<dbReference type="EMBL" id="AP011532">
    <property type="protein sequence ID" value="BAI61985.1"/>
    <property type="molecule type" value="Genomic_DNA"/>
</dbReference>